<dbReference type="Gene3D" id="1.10.287.110">
    <property type="entry name" value="DnaJ domain"/>
    <property type="match status" value="1"/>
</dbReference>
<dbReference type="NCBIfam" id="NF007618">
    <property type="entry name" value="PRK10266.1"/>
    <property type="match status" value="1"/>
</dbReference>
<accession>A0ABQ1PCH5</accession>
<dbReference type="InterPro" id="IPR008971">
    <property type="entry name" value="HSP40/DnaJ_pept-bd"/>
</dbReference>
<feature type="region of interest" description="Disordered" evidence="2">
    <location>
        <begin position="90"/>
        <end position="112"/>
    </location>
</feature>
<dbReference type="SMART" id="SM00271">
    <property type="entry name" value="DnaJ"/>
    <property type="match status" value="1"/>
</dbReference>
<proteinExistence type="predicted"/>
<dbReference type="Pfam" id="PF01556">
    <property type="entry name" value="DnaJ_C"/>
    <property type="match status" value="1"/>
</dbReference>
<dbReference type="Gene3D" id="1.20.5.460">
    <property type="entry name" value="Single helix bin"/>
    <property type="match status" value="1"/>
</dbReference>
<dbReference type="CDD" id="cd06257">
    <property type="entry name" value="DnaJ"/>
    <property type="match status" value="1"/>
</dbReference>
<dbReference type="EMBL" id="BMFF01000002">
    <property type="protein sequence ID" value="GGC94518.1"/>
    <property type="molecule type" value="Genomic_DNA"/>
</dbReference>
<evidence type="ECO:0000313" key="5">
    <source>
        <dbReference type="Proteomes" id="UP000638188"/>
    </source>
</evidence>
<keyword evidence="5" id="KW-1185">Reference proteome</keyword>
<dbReference type="CDD" id="cd10747">
    <property type="entry name" value="DnaJ_C"/>
    <property type="match status" value="1"/>
</dbReference>
<feature type="domain" description="J" evidence="3">
    <location>
        <begin position="26"/>
        <end position="90"/>
    </location>
</feature>
<sequence>MLEVISCQMQAACLIEKNGPLMDFKDYYATLGVQPDADDKTIKTAYRKLARQYHPDVSSLAGAEEKFKEVAEAYEVLHSVEKRAEYDELRQARQQRQHYSGAPPGASGSRETNQDFADFFESMFGSAGARQTPFDDNRFAQKGRDVEIEMPVFLEETLENTSKPVEFMLPYRDEQGRMQELKKSLKVKIPAGVRDGERIRLKGQGAPGSGNAANGDLYLHIRLVPHPLFDVEGHNLVITVPLAPWEAALGTKVTIPTLVGKIQLTIRPDSQSGQRLRIKGKGLVGKSGPGDLFAVLKVVMPRQTDEATRKLWAQLADKAGFDPRAEWSQA</sequence>
<organism evidence="4 5">
    <name type="scientific">Halopseudomonas salina</name>
    <dbReference type="NCBI Taxonomy" id="1323744"/>
    <lineage>
        <taxon>Bacteria</taxon>
        <taxon>Pseudomonadati</taxon>
        <taxon>Pseudomonadota</taxon>
        <taxon>Gammaproteobacteria</taxon>
        <taxon>Pseudomonadales</taxon>
        <taxon>Pseudomonadaceae</taxon>
        <taxon>Halopseudomonas</taxon>
    </lineage>
</organism>
<dbReference type="Gene3D" id="2.60.260.20">
    <property type="entry name" value="Urease metallochaperone UreE, N-terminal domain"/>
    <property type="match status" value="2"/>
</dbReference>
<dbReference type="InterPro" id="IPR036869">
    <property type="entry name" value="J_dom_sf"/>
</dbReference>
<keyword evidence="4" id="KW-0238">DNA-binding</keyword>
<dbReference type="InterPro" id="IPR001623">
    <property type="entry name" value="DnaJ_domain"/>
</dbReference>
<dbReference type="SUPFAM" id="SSF49493">
    <property type="entry name" value="HSP40/DnaJ peptide-binding domain"/>
    <property type="match status" value="2"/>
</dbReference>
<name>A0ABQ1PCH5_9GAMM</name>
<dbReference type="SUPFAM" id="SSF46565">
    <property type="entry name" value="Chaperone J-domain"/>
    <property type="match status" value="1"/>
</dbReference>
<dbReference type="InterPro" id="IPR002939">
    <property type="entry name" value="DnaJ_C"/>
</dbReference>
<protein>
    <submittedName>
        <fullName evidence="4">Curved DNA-binding protein</fullName>
    </submittedName>
</protein>
<dbReference type="Proteomes" id="UP000638188">
    <property type="component" value="Unassembled WGS sequence"/>
</dbReference>
<dbReference type="PRINTS" id="PR00625">
    <property type="entry name" value="JDOMAIN"/>
</dbReference>
<dbReference type="PANTHER" id="PTHR43096:SF52">
    <property type="entry name" value="DNAJ HOMOLOG 1, MITOCHONDRIAL-RELATED"/>
    <property type="match status" value="1"/>
</dbReference>
<reference evidence="5" key="1">
    <citation type="journal article" date="2019" name="Int. J. Syst. Evol. Microbiol.">
        <title>The Global Catalogue of Microorganisms (GCM) 10K type strain sequencing project: providing services to taxonomists for standard genome sequencing and annotation.</title>
        <authorList>
            <consortium name="The Broad Institute Genomics Platform"/>
            <consortium name="The Broad Institute Genome Sequencing Center for Infectious Disease"/>
            <person name="Wu L."/>
            <person name="Ma J."/>
        </authorList>
    </citation>
    <scope>NUCLEOTIDE SEQUENCE [LARGE SCALE GENOMIC DNA]</scope>
    <source>
        <strain evidence="5">CGMCC 1.12482</strain>
    </source>
</reference>
<dbReference type="PROSITE" id="PS50076">
    <property type="entry name" value="DNAJ_2"/>
    <property type="match status" value="1"/>
</dbReference>
<evidence type="ECO:0000256" key="1">
    <source>
        <dbReference type="ARBA" id="ARBA00023186"/>
    </source>
</evidence>
<gene>
    <name evidence="4" type="primary">cbpA</name>
    <name evidence="4" type="ORF">GCM10007418_12620</name>
</gene>
<dbReference type="Pfam" id="PF00226">
    <property type="entry name" value="DnaJ"/>
    <property type="match status" value="1"/>
</dbReference>
<evidence type="ECO:0000313" key="4">
    <source>
        <dbReference type="EMBL" id="GGC94518.1"/>
    </source>
</evidence>
<evidence type="ECO:0000259" key="3">
    <source>
        <dbReference type="PROSITE" id="PS50076"/>
    </source>
</evidence>
<comment type="caution">
    <text evidence="4">The sequence shown here is derived from an EMBL/GenBank/DDBJ whole genome shotgun (WGS) entry which is preliminary data.</text>
</comment>
<keyword evidence="1" id="KW-0143">Chaperone</keyword>
<evidence type="ECO:0000256" key="2">
    <source>
        <dbReference type="SAM" id="MobiDB-lite"/>
    </source>
</evidence>
<dbReference type="GO" id="GO:0003677">
    <property type="term" value="F:DNA binding"/>
    <property type="evidence" value="ECO:0007669"/>
    <property type="project" value="UniProtKB-KW"/>
</dbReference>
<dbReference type="PANTHER" id="PTHR43096">
    <property type="entry name" value="DNAJ HOMOLOG 1, MITOCHONDRIAL-RELATED"/>
    <property type="match status" value="1"/>
</dbReference>